<comment type="caution">
    <text evidence="4">The sequence shown here is derived from an EMBL/GenBank/DDBJ whole genome shotgun (WGS) entry which is preliminary data.</text>
</comment>
<dbReference type="Proteomes" id="UP000234545">
    <property type="component" value="Unassembled WGS sequence"/>
</dbReference>
<feature type="transmembrane region" description="Helical" evidence="2">
    <location>
        <begin position="215"/>
        <end position="233"/>
    </location>
</feature>
<keyword evidence="4" id="KW-0808">Transferase</keyword>
<sequence length="381" mass="42492">MLGKLRKTFVPKDLSSRDNSLNFLRLLFALLVVFSHAQILTATGDGVVVLGQHLGSWAVVGFFGISGYLITGARVRSDAGKYLINRVARIYPAFLVALTFVAFVLAPITHVIEKGTIDGYFGTSPTPLDYVYSNILLKVSYYHIGTTLTDHPLTAWNGSLWTLSYEFWCYIIIGVFMSWAFMRKHVWPTAVLFAFSVLAHAGIERLNPYIDSNYDLGLLIFMLPYFLGGALIFQLKDTLPMRGRYALIAAIASVGIIYALPDFGKQLASPLMAYFVLYLGTIVPSPRWVKTHDISYGIYVFHFPIIQFLITLHLDKLGFVPFLIVAALITMALATLSWFGVERAAMRWARGKSPWGDLKKTSSVSPVPASEHTSEDRSVVR</sequence>
<feature type="compositionally biased region" description="Basic and acidic residues" evidence="1">
    <location>
        <begin position="372"/>
        <end position="381"/>
    </location>
</feature>
<evidence type="ECO:0000313" key="5">
    <source>
        <dbReference type="Proteomes" id="UP000234545"/>
    </source>
</evidence>
<protein>
    <submittedName>
        <fullName evidence="4">Acyltransferase</fullName>
    </submittedName>
</protein>
<feature type="region of interest" description="Disordered" evidence="1">
    <location>
        <begin position="356"/>
        <end position="381"/>
    </location>
</feature>
<evidence type="ECO:0000256" key="2">
    <source>
        <dbReference type="SAM" id="Phobius"/>
    </source>
</evidence>
<evidence type="ECO:0000313" key="4">
    <source>
        <dbReference type="EMBL" id="PKY67031.1"/>
    </source>
</evidence>
<feature type="transmembrane region" description="Helical" evidence="2">
    <location>
        <begin position="21"/>
        <end position="41"/>
    </location>
</feature>
<dbReference type="GO" id="GO:0000271">
    <property type="term" value="P:polysaccharide biosynthetic process"/>
    <property type="evidence" value="ECO:0007669"/>
    <property type="project" value="TreeGrafter"/>
</dbReference>
<feature type="transmembrane region" description="Helical" evidence="2">
    <location>
        <begin position="47"/>
        <end position="70"/>
    </location>
</feature>
<reference evidence="4 5" key="1">
    <citation type="submission" date="2017-12" db="EMBL/GenBank/DDBJ databases">
        <title>Phylogenetic diversity of female urinary microbiome.</title>
        <authorList>
            <person name="Thomas-White K."/>
            <person name="Wolfe A.J."/>
        </authorList>
    </citation>
    <scope>NUCLEOTIDE SEQUENCE [LARGE SCALE GENOMIC DNA]</scope>
    <source>
        <strain evidence="4 5">UMB0250</strain>
    </source>
</reference>
<dbReference type="InterPro" id="IPR050879">
    <property type="entry name" value="Acyltransferase_3"/>
</dbReference>
<dbReference type="EMBL" id="PKKJ01000001">
    <property type="protein sequence ID" value="PKY67031.1"/>
    <property type="molecule type" value="Genomic_DNA"/>
</dbReference>
<feature type="transmembrane region" description="Helical" evidence="2">
    <location>
        <begin position="320"/>
        <end position="341"/>
    </location>
</feature>
<dbReference type="InterPro" id="IPR002656">
    <property type="entry name" value="Acyl_transf_3_dom"/>
</dbReference>
<accession>A0A2I1I7F7</accession>
<feature type="transmembrane region" description="Helical" evidence="2">
    <location>
        <begin position="186"/>
        <end position="203"/>
    </location>
</feature>
<dbReference type="RefSeq" id="WP_101627526.1">
    <property type="nucleotide sequence ID" value="NZ_PKKJ01000001.1"/>
</dbReference>
<gene>
    <name evidence="4" type="ORF">CYJ25_01980</name>
</gene>
<keyword evidence="2" id="KW-1133">Transmembrane helix</keyword>
<dbReference type="GO" id="GO:0016747">
    <property type="term" value="F:acyltransferase activity, transferring groups other than amino-acyl groups"/>
    <property type="evidence" value="ECO:0007669"/>
    <property type="project" value="InterPro"/>
</dbReference>
<name>A0A2I1I7F7_9ACTO</name>
<evidence type="ECO:0000259" key="3">
    <source>
        <dbReference type="Pfam" id="PF01757"/>
    </source>
</evidence>
<evidence type="ECO:0000256" key="1">
    <source>
        <dbReference type="SAM" id="MobiDB-lite"/>
    </source>
</evidence>
<dbReference type="PANTHER" id="PTHR23028:SF53">
    <property type="entry name" value="ACYL_TRANSF_3 DOMAIN-CONTAINING PROTEIN"/>
    <property type="match status" value="1"/>
</dbReference>
<feature type="domain" description="Acyltransferase 3" evidence="3">
    <location>
        <begin position="19"/>
        <end position="336"/>
    </location>
</feature>
<feature type="transmembrane region" description="Helical" evidence="2">
    <location>
        <begin position="267"/>
        <end position="284"/>
    </location>
</feature>
<organism evidence="4 5">
    <name type="scientific">Schaalia turicensis</name>
    <dbReference type="NCBI Taxonomy" id="131111"/>
    <lineage>
        <taxon>Bacteria</taxon>
        <taxon>Bacillati</taxon>
        <taxon>Actinomycetota</taxon>
        <taxon>Actinomycetes</taxon>
        <taxon>Actinomycetales</taxon>
        <taxon>Actinomycetaceae</taxon>
        <taxon>Schaalia</taxon>
    </lineage>
</organism>
<dbReference type="GO" id="GO:0016020">
    <property type="term" value="C:membrane"/>
    <property type="evidence" value="ECO:0007669"/>
    <property type="project" value="TreeGrafter"/>
</dbReference>
<feature type="transmembrane region" description="Helical" evidence="2">
    <location>
        <begin position="245"/>
        <end position="261"/>
    </location>
</feature>
<keyword evidence="2" id="KW-0472">Membrane</keyword>
<dbReference type="OrthoDB" id="9796461at2"/>
<dbReference type="AlphaFoldDB" id="A0A2I1I7F7"/>
<dbReference type="PANTHER" id="PTHR23028">
    <property type="entry name" value="ACETYLTRANSFERASE"/>
    <property type="match status" value="1"/>
</dbReference>
<feature type="transmembrane region" description="Helical" evidence="2">
    <location>
        <begin position="296"/>
        <end position="314"/>
    </location>
</feature>
<proteinExistence type="predicted"/>
<dbReference type="Pfam" id="PF01757">
    <property type="entry name" value="Acyl_transf_3"/>
    <property type="match status" value="1"/>
</dbReference>
<keyword evidence="4" id="KW-0012">Acyltransferase</keyword>
<keyword evidence="2" id="KW-0812">Transmembrane</keyword>
<feature type="transmembrane region" description="Helical" evidence="2">
    <location>
        <begin position="90"/>
        <end position="112"/>
    </location>
</feature>
<feature type="transmembrane region" description="Helical" evidence="2">
    <location>
        <begin position="160"/>
        <end position="179"/>
    </location>
</feature>